<dbReference type="InterPro" id="IPR004107">
    <property type="entry name" value="Integrase_SAM-like_N"/>
</dbReference>
<reference evidence="6 7" key="1">
    <citation type="journal article" date="2015" name="Genome Announc.">
        <title>Expanding the biotechnology potential of lactobacilli through comparative genomics of 213 strains and associated genera.</title>
        <authorList>
            <person name="Sun Z."/>
            <person name="Harris H.M."/>
            <person name="McCann A."/>
            <person name="Guo C."/>
            <person name="Argimon S."/>
            <person name="Zhang W."/>
            <person name="Yang X."/>
            <person name="Jeffery I.B."/>
            <person name="Cooney J.C."/>
            <person name="Kagawa T.F."/>
            <person name="Liu W."/>
            <person name="Song Y."/>
            <person name="Salvetti E."/>
            <person name="Wrobel A."/>
            <person name="Rasinkangas P."/>
            <person name="Parkhill J."/>
            <person name="Rea M.C."/>
            <person name="O'Sullivan O."/>
            <person name="Ritari J."/>
            <person name="Douillard F.P."/>
            <person name="Paul Ross R."/>
            <person name="Yang R."/>
            <person name="Briner A.E."/>
            <person name="Felis G.E."/>
            <person name="de Vos W.M."/>
            <person name="Barrangou R."/>
            <person name="Klaenhammer T.R."/>
            <person name="Caufield P.W."/>
            <person name="Cui Y."/>
            <person name="Zhang H."/>
            <person name="O'Toole P.W."/>
        </authorList>
    </citation>
    <scope>NUCLEOTIDE SEQUENCE [LARGE SCALE GENOMIC DNA]</scope>
    <source>
        <strain evidence="6 7">ATCC 27304</strain>
    </source>
</reference>
<dbReference type="InterPro" id="IPR028259">
    <property type="entry name" value="AP2-like_int_N"/>
</dbReference>
<dbReference type="Proteomes" id="UP000051727">
    <property type="component" value="Unassembled WGS sequence"/>
</dbReference>
<dbReference type="GO" id="GO:0006310">
    <property type="term" value="P:DNA recombination"/>
    <property type="evidence" value="ECO:0007669"/>
    <property type="project" value="UniProtKB-KW"/>
</dbReference>
<dbReference type="PROSITE" id="PS51898">
    <property type="entry name" value="TYR_RECOMBINASE"/>
    <property type="match status" value="1"/>
</dbReference>
<dbReference type="Pfam" id="PF14659">
    <property type="entry name" value="Phage_int_SAM_3"/>
    <property type="match status" value="1"/>
</dbReference>
<dbReference type="GO" id="GO:0015074">
    <property type="term" value="P:DNA integration"/>
    <property type="evidence" value="ECO:0007669"/>
    <property type="project" value="UniProtKB-KW"/>
</dbReference>
<dbReference type="PANTHER" id="PTHR30629">
    <property type="entry name" value="PROPHAGE INTEGRASE"/>
    <property type="match status" value="1"/>
</dbReference>
<dbReference type="InterPro" id="IPR011010">
    <property type="entry name" value="DNA_brk_join_enz"/>
</dbReference>
<name>A0A0R2FUA0_9LACO</name>
<gene>
    <name evidence="6" type="ORF">IV36_GL001736</name>
</gene>
<dbReference type="AlphaFoldDB" id="A0A0R2FUA0"/>
<dbReference type="Gene3D" id="1.10.443.10">
    <property type="entry name" value="Intergrase catalytic core"/>
    <property type="match status" value="1"/>
</dbReference>
<dbReference type="InterPro" id="IPR010998">
    <property type="entry name" value="Integrase_recombinase_N"/>
</dbReference>
<organism evidence="6 7">
    <name type="scientific">Liquorilactobacillus mali</name>
    <dbReference type="NCBI Taxonomy" id="1618"/>
    <lineage>
        <taxon>Bacteria</taxon>
        <taxon>Bacillati</taxon>
        <taxon>Bacillota</taxon>
        <taxon>Bacilli</taxon>
        <taxon>Lactobacillales</taxon>
        <taxon>Lactobacillaceae</taxon>
        <taxon>Liquorilactobacillus</taxon>
    </lineage>
</organism>
<sequence>MASIKQYKNKKGTFWRFQVFEGRDSSGKQKVIKRQGFSTKKEAKIAAAQLEEKIRNNGFSDSSKITFKEVYEAWFKLYKNTVRESTWTKTREIFTLHILPVFGNIALSKITTMQCQQAVDKWFADGFTKYKVFINNVSRIFKYAKRMKLIIENPVDNVIKPRNKAKPVTTMKNNFYDRGELQHFLKCLYDEDNMEAYTFFRLLAFSGLRKSEALALTYNDINFEKNTVTVNKTQSRGENGLIINSPKTFESNRTVFIDPKTIVIIKKWRFQQQQELMHLGFNSLQPNQLVFNSVKNTMLQPVKPTLWLQHCIQKYDLKHITTHGFRHTYATLAIESGLSIKQVQQQLGHRDFKTTMDVYAALTNQKKNEIAAKFTSYVDF</sequence>
<dbReference type="InterPro" id="IPR013762">
    <property type="entry name" value="Integrase-like_cat_sf"/>
</dbReference>
<dbReference type="Gene3D" id="1.10.150.130">
    <property type="match status" value="1"/>
</dbReference>
<dbReference type="GO" id="GO:0003677">
    <property type="term" value="F:DNA binding"/>
    <property type="evidence" value="ECO:0007669"/>
    <property type="project" value="UniProtKB-KW"/>
</dbReference>
<dbReference type="PANTHER" id="PTHR30629:SF2">
    <property type="entry name" value="PROPHAGE INTEGRASE INTS-RELATED"/>
    <property type="match status" value="1"/>
</dbReference>
<evidence type="ECO:0000256" key="2">
    <source>
        <dbReference type="ARBA" id="ARBA00022908"/>
    </source>
</evidence>
<keyword evidence="4" id="KW-0233">DNA recombination</keyword>
<keyword evidence="3" id="KW-0238">DNA-binding</keyword>
<protein>
    <recommendedName>
        <fullName evidence="5">Tyr recombinase domain-containing protein</fullName>
    </recommendedName>
</protein>
<dbReference type="OrthoDB" id="9803188at2"/>
<dbReference type="InterPro" id="IPR002104">
    <property type="entry name" value="Integrase_catalytic"/>
</dbReference>
<evidence type="ECO:0000313" key="6">
    <source>
        <dbReference type="EMBL" id="KRN31614.1"/>
    </source>
</evidence>
<evidence type="ECO:0000256" key="3">
    <source>
        <dbReference type="ARBA" id="ARBA00023125"/>
    </source>
</evidence>
<dbReference type="PATRIC" id="fig|1618.3.peg.1765"/>
<comment type="similarity">
    <text evidence="1">Belongs to the 'phage' integrase family.</text>
</comment>
<dbReference type="STRING" id="1618.IV36_GL001736"/>
<proteinExistence type="inferred from homology"/>
<dbReference type="CDD" id="cd01189">
    <property type="entry name" value="INT_ICEBs1_C_like"/>
    <property type="match status" value="1"/>
</dbReference>
<dbReference type="Pfam" id="PF00589">
    <property type="entry name" value="Phage_integrase"/>
    <property type="match status" value="1"/>
</dbReference>
<dbReference type="SUPFAM" id="SSF56349">
    <property type="entry name" value="DNA breaking-rejoining enzymes"/>
    <property type="match status" value="1"/>
</dbReference>
<evidence type="ECO:0000313" key="7">
    <source>
        <dbReference type="Proteomes" id="UP000051727"/>
    </source>
</evidence>
<feature type="domain" description="Tyr recombinase" evidence="5">
    <location>
        <begin position="171"/>
        <end position="372"/>
    </location>
</feature>
<accession>A0A0R2FUA0</accession>
<evidence type="ECO:0000259" key="5">
    <source>
        <dbReference type="PROSITE" id="PS51898"/>
    </source>
</evidence>
<comment type="caution">
    <text evidence="6">The sequence shown here is derived from an EMBL/GenBank/DDBJ whole genome shotgun (WGS) entry which is preliminary data.</text>
</comment>
<evidence type="ECO:0000256" key="4">
    <source>
        <dbReference type="ARBA" id="ARBA00023172"/>
    </source>
</evidence>
<evidence type="ECO:0000256" key="1">
    <source>
        <dbReference type="ARBA" id="ARBA00008857"/>
    </source>
</evidence>
<dbReference type="EMBL" id="JQAR01000004">
    <property type="protein sequence ID" value="KRN31614.1"/>
    <property type="molecule type" value="Genomic_DNA"/>
</dbReference>
<keyword evidence="2" id="KW-0229">DNA integration</keyword>
<dbReference type="Pfam" id="PF14657">
    <property type="entry name" value="Arm-DNA-bind_4"/>
    <property type="match status" value="1"/>
</dbReference>
<dbReference type="RefSeq" id="WP_056990754.1">
    <property type="nucleotide sequence ID" value="NZ_JQAR01000004.1"/>
</dbReference>
<dbReference type="InterPro" id="IPR050808">
    <property type="entry name" value="Phage_Integrase"/>
</dbReference>